<organism evidence="2 3">
    <name type="scientific">Armillaria borealis</name>
    <dbReference type="NCBI Taxonomy" id="47425"/>
    <lineage>
        <taxon>Eukaryota</taxon>
        <taxon>Fungi</taxon>
        <taxon>Dikarya</taxon>
        <taxon>Basidiomycota</taxon>
        <taxon>Agaricomycotina</taxon>
        <taxon>Agaricomycetes</taxon>
        <taxon>Agaricomycetidae</taxon>
        <taxon>Agaricales</taxon>
        <taxon>Marasmiineae</taxon>
        <taxon>Physalacriaceae</taxon>
        <taxon>Armillaria</taxon>
    </lineage>
</organism>
<dbReference type="EMBL" id="JAUEPT010000101">
    <property type="protein sequence ID" value="KAK0432069.1"/>
    <property type="molecule type" value="Genomic_DNA"/>
</dbReference>
<accession>A0AA39IZJ9</accession>
<reference evidence="2" key="1">
    <citation type="submission" date="2023-06" db="EMBL/GenBank/DDBJ databases">
        <authorList>
            <consortium name="Lawrence Berkeley National Laboratory"/>
            <person name="Ahrendt S."/>
            <person name="Sahu N."/>
            <person name="Indic B."/>
            <person name="Wong-Bajracharya J."/>
            <person name="Merenyi Z."/>
            <person name="Ke H.-M."/>
            <person name="Monk M."/>
            <person name="Kocsube S."/>
            <person name="Drula E."/>
            <person name="Lipzen A."/>
            <person name="Balint B."/>
            <person name="Henrissat B."/>
            <person name="Andreopoulos B."/>
            <person name="Martin F.M."/>
            <person name="Harder C.B."/>
            <person name="Rigling D."/>
            <person name="Ford K.L."/>
            <person name="Foster G.D."/>
            <person name="Pangilinan J."/>
            <person name="Papanicolaou A."/>
            <person name="Barry K."/>
            <person name="LaButti K."/>
            <person name="Viragh M."/>
            <person name="Koriabine M."/>
            <person name="Yan M."/>
            <person name="Riley R."/>
            <person name="Champramary S."/>
            <person name="Plett K.L."/>
            <person name="Tsai I.J."/>
            <person name="Slot J."/>
            <person name="Sipos G."/>
            <person name="Plett J."/>
            <person name="Nagy L.G."/>
            <person name="Grigoriev I.V."/>
        </authorList>
    </citation>
    <scope>NUCLEOTIDE SEQUENCE</scope>
    <source>
        <strain evidence="2">FPL87.14</strain>
    </source>
</reference>
<name>A0AA39IZJ9_9AGAR</name>
<feature type="signal peptide" evidence="1">
    <location>
        <begin position="1"/>
        <end position="29"/>
    </location>
</feature>
<gene>
    <name evidence="2" type="ORF">EV421DRAFT_1924788</name>
</gene>
<proteinExistence type="predicted"/>
<comment type="caution">
    <text evidence="2">The sequence shown here is derived from an EMBL/GenBank/DDBJ whole genome shotgun (WGS) entry which is preliminary data.</text>
</comment>
<evidence type="ECO:0000256" key="1">
    <source>
        <dbReference type="SAM" id="SignalP"/>
    </source>
</evidence>
<evidence type="ECO:0000313" key="2">
    <source>
        <dbReference type="EMBL" id="KAK0432069.1"/>
    </source>
</evidence>
<sequence>MRWCSLKDTSVSLFFAGLVNLLLPPTSYPSKIYTPDFPPSSLATFGVQESTHGLALHPASSWSRISFTATDVLSQHSFRLSIFILVPSLGTGSHARIVSPSYILFFSMKSNSGVHLPLGTDRLFRFYLILVPKTFPSKIFPKIRRKYCDEDRYSLLRKRHRLLLAGLQHTDSAHPWVIAPNLLRFAARDVYPNLKGTENLL</sequence>
<feature type="chain" id="PRO_5041392864" evidence="1">
    <location>
        <begin position="30"/>
        <end position="201"/>
    </location>
</feature>
<evidence type="ECO:0000313" key="3">
    <source>
        <dbReference type="Proteomes" id="UP001175226"/>
    </source>
</evidence>
<dbReference type="AlphaFoldDB" id="A0AA39IZJ9"/>
<keyword evidence="3" id="KW-1185">Reference proteome</keyword>
<keyword evidence="1" id="KW-0732">Signal</keyword>
<protein>
    <submittedName>
        <fullName evidence="2">Uncharacterized protein</fullName>
    </submittedName>
</protein>
<dbReference type="Proteomes" id="UP001175226">
    <property type="component" value="Unassembled WGS sequence"/>
</dbReference>